<dbReference type="InterPro" id="IPR023430">
    <property type="entry name" value="Pept_HybD-like_dom_sf"/>
</dbReference>
<organism evidence="5 7">
    <name type="scientific">Legionella micdadei</name>
    <name type="common">Tatlockia micdadei</name>
    <dbReference type="NCBI Taxonomy" id="451"/>
    <lineage>
        <taxon>Bacteria</taxon>
        <taxon>Pseudomonadati</taxon>
        <taxon>Pseudomonadota</taxon>
        <taxon>Gammaproteobacteria</taxon>
        <taxon>Legionellales</taxon>
        <taxon>Legionellaceae</taxon>
        <taxon>Legionella</taxon>
    </lineage>
</organism>
<proteinExistence type="inferred from homology"/>
<dbReference type="Proteomes" id="UP000182998">
    <property type="component" value="Unassembled WGS sequence"/>
</dbReference>
<keyword evidence="8" id="KW-1185">Reference proteome</keyword>
<dbReference type="PATRIC" id="fig|451.8.peg.2193"/>
<dbReference type="MEROPS" id="A31.005"/>
<evidence type="ECO:0000256" key="3">
    <source>
        <dbReference type="ARBA" id="ARBA00022750"/>
    </source>
</evidence>
<dbReference type="InterPro" id="IPR000671">
    <property type="entry name" value="Peptidase_A31"/>
</dbReference>
<dbReference type="OrthoDB" id="9808862at2"/>
<dbReference type="GO" id="GO:0008047">
    <property type="term" value="F:enzyme activator activity"/>
    <property type="evidence" value="ECO:0007669"/>
    <property type="project" value="InterPro"/>
</dbReference>
<dbReference type="EMBL" id="FMVN01000004">
    <property type="protein sequence ID" value="SCY11937.1"/>
    <property type="molecule type" value="Genomic_DNA"/>
</dbReference>
<dbReference type="GO" id="GO:0016485">
    <property type="term" value="P:protein processing"/>
    <property type="evidence" value="ECO:0007669"/>
    <property type="project" value="TreeGrafter"/>
</dbReference>
<dbReference type="KEGG" id="tmc:LMI_1440"/>
<dbReference type="PANTHER" id="PTHR30302">
    <property type="entry name" value="HYDROGENASE 1 MATURATION PROTEASE"/>
    <property type="match status" value="1"/>
</dbReference>
<name>A0A098GGY0_LEGMI</name>
<reference evidence="6 8" key="3">
    <citation type="submission" date="2016-10" db="EMBL/GenBank/DDBJ databases">
        <authorList>
            <person name="Varghese N."/>
            <person name="Submissions S."/>
        </authorList>
    </citation>
    <scope>NUCLEOTIDE SEQUENCE [LARGE SCALE GENOMIC DNA]</scope>
    <source>
        <strain evidence="6 8">ATCC 33218</strain>
    </source>
</reference>
<reference evidence="7" key="2">
    <citation type="submission" date="2014-09" db="EMBL/GenBank/DDBJ databases">
        <authorList>
            <person name="Gomez-Valero L."/>
        </authorList>
    </citation>
    <scope>NUCLEOTIDE SEQUENCE [LARGE SCALE GENOMIC DNA]</scope>
    <source>
        <strain evidence="7">ATCC33218</strain>
    </source>
</reference>
<dbReference type="EMBL" id="LN614830">
    <property type="protein sequence ID" value="CEG60746.1"/>
    <property type="molecule type" value="Genomic_DNA"/>
</dbReference>
<dbReference type="Proteomes" id="UP000032414">
    <property type="component" value="Chromosome I"/>
</dbReference>
<dbReference type="Pfam" id="PF01750">
    <property type="entry name" value="HycI"/>
    <property type="match status" value="1"/>
</dbReference>
<keyword evidence="2 6" id="KW-0645">Protease</keyword>
<evidence type="ECO:0000256" key="4">
    <source>
        <dbReference type="ARBA" id="ARBA00022801"/>
    </source>
</evidence>
<keyword evidence="4" id="KW-0378">Hydrolase</keyword>
<dbReference type="SUPFAM" id="SSF53163">
    <property type="entry name" value="HybD-like"/>
    <property type="match status" value="1"/>
</dbReference>
<evidence type="ECO:0000256" key="2">
    <source>
        <dbReference type="ARBA" id="ARBA00022670"/>
    </source>
</evidence>
<evidence type="ECO:0000313" key="7">
    <source>
        <dbReference type="Proteomes" id="UP000032414"/>
    </source>
</evidence>
<gene>
    <name evidence="5" type="ORF">LMI_1440</name>
    <name evidence="6" type="ORF">SAMN02982997_00862</name>
</gene>
<evidence type="ECO:0000313" key="6">
    <source>
        <dbReference type="EMBL" id="SCY11937.1"/>
    </source>
</evidence>
<keyword evidence="3" id="KW-0064">Aspartyl protease</keyword>
<comment type="similarity">
    <text evidence="1">Belongs to the peptidase A31 family.</text>
</comment>
<dbReference type="PANTHER" id="PTHR30302:SF1">
    <property type="entry name" value="HYDROGENASE 2 MATURATION PROTEASE"/>
    <property type="match status" value="1"/>
</dbReference>
<reference evidence="5" key="1">
    <citation type="submission" date="2014-09" db="EMBL/GenBank/DDBJ databases">
        <authorList>
            <person name="GOMEZ-VALERO Laura"/>
        </authorList>
    </citation>
    <scope>NUCLEOTIDE SEQUENCE</scope>
    <source>
        <strain evidence="5">ATCC33218</strain>
    </source>
</reference>
<dbReference type="Gene3D" id="3.40.50.1450">
    <property type="entry name" value="HybD-like"/>
    <property type="match status" value="1"/>
</dbReference>
<dbReference type="CDD" id="cd00518">
    <property type="entry name" value="H2MP"/>
    <property type="match status" value="1"/>
</dbReference>
<dbReference type="NCBIfam" id="TIGR00072">
    <property type="entry name" value="hydrog_prot"/>
    <property type="match status" value="1"/>
</dbReference>
<dbReference type="AlphaFoldDB" id="A0A098GGY0"/>
<dbReference type="HOGENOM" id="CLU_099037_2_2_6"/>
<evidence type="ECO:0000313" key="8">
    <source>
        <dbReference type="Proteomes" id="UP000182998"/>
    </source>
</evidence>
<evidence type="ECO:0000256" key="1">
    <source>
        <dbReference type="ARBA" id="ARBA00006814"/>
    </source>
</evidence>
<dbReference type="STRING" id="451.B6N58_08375"/>
<sequence length="160" mass="17565">MTELLIIGLGSPFGDDRLGWDVIKMLQEQEALCGYPSEQLQMTCCDRPGASLLDLMSNAKTVFLIDAVKTGAKLGSLHCFNLEEIKDLSALQSTHHFGLAQALELGKALNALPQNVILYGIEIKDLKFQFGISGLIKQAVQDLAEKITQRILTYFSGMGY</sequence>
<protein>
    <submittedName>
        <fullName evidence="6">Hydrogenase maturation protease</fullName>
    </submittedName>
</protein>
<dbReference type="GO" id="GO:0004190">
    <property type="term" value="F:aspartic-type endopeptidase activity"/>
    <property type="evidence" value="ECO:0007669"/>
    <property type="project" value="UniProtKB-KW"/>
</dbReference>
<accession>A0A098GGY0</accession>
<evidence type="ECO:0000313" key="5">
    <source>
        <dbReference type="EMBL" id="CEG60746.1"/>
    </source>
</evidence>
<dbReference type="RefSeq" id="WP_045099101.1">
    <property type="nucleotide sequence ID" value="NZ_CP020614.1"/>
</dbReference>